<accession>A0A558ANS8</accession>
<keyword evidence="3" id="KW-0223">Dioxygenase</keyword>
<sequence>MSLHQSEPTRVGTPLSFGDPAHHAAHQFLVEEAHVLDSRDLDGWLRMLCHDVTYRAPVRVTTARGAAFDELETASHFDEDYYSLRKRVERFSTEHAWTEDPPSRTRHFVSNVRCFHVDEPGLLAVDSYLLLFRSRGDVRPPDLVSAGRHDLLRGDPEVGYQLARRRITLDESVLRTQNLAVFL</sequence>
<dbReference type="OrthoDB" id="3212009at2"/>
<keyword evidence="2 3" id="KW-0560">Oxidoreductase</keyword>
<evidence type="ECO:0000256" key="1">
    <source>
        <dbReference type="ARBA" id="ARBA00009570"/>
    </source>
</evidence>
<gene>
    <name evidence="3" type="ORF">FNH06_00310</name>
</gene>
<comment type="caution">
    <text evidence="3">The sequence shown here is derived from an EMBL/GenBank/DDBJ whole genome shotgun (WGS) entry which is preliminary data.</text>
</comment>
<dbReference type="Gene3D" id="3.10.450.50">
    <property type="match status" value="1"/>
</dbReference>
<dbReference type="PANTHER" id="PTHR41534:SF2">
    <property type="entry name" value="3-PHENYLPROPIONATE_CINNAMIC ACID DIOXYGENASE SUBUNIT BETA"/>
    <property type="match status" value="1"/>
</dbReference>
<evidence type="ECO:0000313" key="3">
    <source>
        <dbReference type="EMBL" id="TVT25917.1"/>
    </source>
</evidence>
<evidence type="ECO:0000313" key="4">
    <source>
        <dbReference type="Proteomes" id="UP000318578"/>
    </source>
</evidence>
<evidence type="ECO:0000256" key="2">
    <source>
        <dbReference type="ARBA" id="ARBA00023002"/>
    </source>
</evidence>
<comment type="similarity">
    <text evidence="1">Belongs to the bacterial ring-hydroxylating dioxygenase beta subunit family.</text>
</comment>
<dbReference type="EC" id="1.14.12.19" evidence="3"/>
<dbReference type="CDD" id="cd00667">
    <property type="entry name" value="ring_hydroxylating_dioxygenases_beta"/>
    <property type="match status" value="1"/>
</dbReference>
<dbReference type="Pfam" id="PF00866">
    <property type="entry name" value="Ring_hydroxyl_B"/>
    <property type="match status" value="1"/>
</dbReference>
<organism evidence="3 4">
    <name type="scientific">Amycolatopsis acidiphila</name>
    <dbReference type="NCBI Taxonomy" id="715473"/>
    <lineage>
        <taxon>Bacteria</taxon>
        <taxon>Bacillati</taxon>
        <taxon>Actinomycetota</taxon>
        <taxon>Actinomycetes</taxon>
        <taxon>Pseudonocardiales</taxon>
        <taxon>Pseudonocardiaceae</taxon>
        <taxon>Amycolatopsis</taxon>
    </lineage>
</organism>
<proteinExistence type="inferred from homology"/>
<dbReference type="SUPFAM" id="SSF54427">
    <property type="entry name" value="NTF2-like"/>
    <property type="match status" value="1"/>
</dbReference>
<protein>
    <submittedName>
        <fullName evidence="3">3-phenylpropionate/cinnamic acid dioxygenase subunit beta</fullName>
        <ecNumber evidence="3">1.14.12.19</ecNumber>
    </submittedName>
</protein>
<dbReference type="RefSeq" id="WP_144631773.1">
    <property type="nucleotide sequence ID" value="NZ_BNAX01000008.1"/>
</dbReference>
<dbReference type="AlphaFoldDB" id="A0A558ANS8"/>
<reference evidence="3 4" key="1">
    <citation type="submission" date="2019-07" db="EMBL/GenBank/DDBJ databases">
        <title>New species of Amycolatopsis and Streptomyces.</title>
        <authorList>
            <person name="Duangmal K."/>
            <person name="Teo W.F.A."/>
            <person name="Lipun K."/>
        </authorList>
    </citation>
    <scope>NUCLEOTIDE SEQUENCE [LARGE SCALE GENOMIC DNA]</scope>
    <source>
        <strain evidence="3 4">JCM 30562</strain>
    </source>
</reference>
<dbReference type="Proteomes" id="UP000318578">
    <property type="component" value="Unassembled WGS sequence"/>
</dbReference>
<dbReference type="NCBIfam" id="NF007479">
    <property type="entry name" value="PRK10069.1"/>
    <property type="match status" value="1"/>
</dbReference>
<keyword evidence="4" id="KW-1185">Reference proteome</keyword>
<dbReference type="PANTHER" id="PTHR41534">
    <property type="entry name" value="BLR3401 PROTEIN"/>
    <property type="match status" value="1"/>
</dbReference>
<name>A0A558ANS8_9PSEU</name>
<dbReference type="GO" id="GO:0008695">
    <property type="term" value="F:3-phenylpropionate dioxygenase activity"/>
    <property type="evidence" value="ECO:0007669"/>
    <property type="project" value="UniProtKB-EC"/>
</dbReference>
<dbReference type="InterPro" id="IPR032710">
    <property type="entry name" value="NTF2-like_dom_sf"/>
</dbReference>
<dbReference type="EMBL" id="VJZA01000001">
    <property type="protein sequence ID" value="TVT25917.1"/>
    <property type="molecule type" value="Genomic_DNA"/>
</dbReference>
<dbReference type="InterPro" id="IPR000391">
    <property type="entry name" value="Rng_hydr_dOase-bsu"/>
</dbReference>
<dbReference type="GO" id="GO:0019380">
    <property type="term" value="P:3-phenylpropionate catabolic process"/>
    <property type="evidence" value="ECO:0007669"/>
    <property type="project" value="TreeGrafter"/>
</dbReference>